<gene>
    <name evidence="1" type="ORF">Pla175_50390</name>
</gene>
<dbReference type="RefSeq" id="WP_145291775.1">
    <property type="nucleotide sequence ID" value="NZ_CP036291.1"/>
</dbReference>
<dbReference type="KEGG" id="pnd:Pla175_50390"/>
<name>A0A518DJE8_9BACT</name>
<protein>
    <submittedName>
        <fullName evidence="1">Uncharacterized protein</fullName>
    </submittedName>
</protein>
<evidence type="ECO:0000313" key="2">
    <source>
        <dbReference type="Proteomes" id="UP000317429"/>
    </source>
</evidence>
<sequence>MEFDFSPLTRLMESDQSLVDARNVLFGFAGDLPPQAAVIACYLSFGDIGAIVEAVREADSVSVHDVADLDKWVRARRERYVAEGLAPIEFTLSQEPNKLLRRQAGKKLLDYWACADETGIVDAIDLAFGDLLAPTDKILCVASSLVFLEVMRGDEPLPKKDRGRD</sequence>
<accession>A0A518DJE8</accession>
<evidence type="ECO:0000313" key="1">
    <source>
        <dbReference type="EMBL" id="QDU91609.1"/>
    </source>
</evidence>
<dbReference type="Proteomes" id="UP000317429">
    <property type="component" value="Chromosome"/>
</dbReference>
<organism evidence="1 2">
    <name type="scientific">Pirellulimonas nuda</name>
    <dbReference type="NCBI Taxonomy" id="2528009"/>
    <lineage>
        <taxon>Bacteria</taxon>
        <taxon>Pseudomonadati</taxon>
        <taxon>Planctomycetota</taxon>
        <taxon>Planctomycetia</taxon>
        <taxon>Pirellulales</taxon>
        <taxon>Lacipirellulaceae</taxon>
        <taxon>Pirellulimonas</taxon>
    </lineage>
</organism>
<dbReference type="AlphaFoldDB" id="A0A518DJE8"/>
<proteinExistence type="predicted"/>
<dbReference type="EMBL" id="CP036291">
    <property type="protein sequence ID" value="QDU91609.1"/>
    <property type="molecule type" value="Genomic_DNA"/>
</dbReference>
<reference evidence="1 2" key="1">
    <citation type="submission" date="2019-02" db="EMBL/GenBank/DDBJ databases">
        <title>Deep-cultivation of Planctomycetes and their phenomic and genomic characterization uncovers novel biology.</title>
        <authorList>
            <person name="Wiegand S."/>
            <person name="Jogler M."/>
            <person name="Boedeker C."/>
            <person name="Pinto D."/>
            <person name="Vollmers J."/>
            <person name="Rivas-Marin E."/>
            <person name="Kohn T."/>
            <person name="Peeters S.H."/>
            <person name="Heuer A."/>
            <person name="Rast P."/>
            <person name="Oberbeckmann S."/>
            <person name="Bunk B."/>
            <person name="Jeske O."/>
            <person name="Meyerdierks A."/>
            <person name="Storesund J.E."/>
            <person name="Kallscheuer N."/>
            <person name="Luecker S."/>
            <person name="Lage O.M."/>
            <person name="Pohl T."/>
            <person name="Merkel B.J."/>
            <person name="Hornburger P."/>
            <person name="Mueller R.-W."/>
            <person name="Bruemmer F."/>
            <person name="Labrenz M."/>
            <person name="Spormann A.M."/>
            <person name="Op den Camp H."/>
            <person name="Overmann J."/>
            <person name="Amann R."/>
            <person name="Jetten M.S.M."/>
            <person name="Mascher T."/>
            <person name="Medema M.H."/>
            <person name="Devos D.P."/>
            <person name="Kaster A.-K."/>
            <person name="Ovreas L."/>
            <person name="Rohde M."/>
            <person name="Galperin M.Y."/>
            <person name="Jogler C."/>
        </authorList>
    </citation>
    <scope>NUCLEOTIDE SEQUENCE [LARGE SCALE GENOMIC DNA]</scope>
    <source>
        <strain evidence="1 2">Pla175</strain>
    </source>
</reference>
<keyword evidence="2" id="KW-1185">Reference proteome</keyword>